<keyword evidence="1" id="KW-0812">Transmembrane</keyword>
<feature type="transmembrane region" description="Helical" evidence="1">
    <location>
        <begin position="195"/>
        <end position="217"/>
    </location>
</feature>
<name>A0A3P3YFZ2_PLABS</name>
<evidence type="ECO:0000256" key="2">
    <source>
        <dbReference type="SAM" id="SignalP"/>
    </source>
</evidence>
<protein>
    <submittedName>
        <fullName evidence="3">Uncharacterized protein</fullName>
    </submittedName>
</protein>
<dbReference type="AlphaFoldDB" id="A0A3P3YFZ2"/>
<reference evidence="3 4" key="1">
    <citation type="submission" date="2018-03" db="EMBL/GenBank/DDBJ databases">
        <authorList>
            <person name="Fogelqvist J."/>
        </authorList>
    </citation>
    <scope>NUCLEOTIDE SEQUENCE [LARGE SCALE GENOMIC DNA]</scope>
</reference>
<organism evidence="3 4">
    <name type="scientific">Plasmodiophora brassicae</name>
    <name type="common">Clubroot disease agent</name>
    <dbReference type="NCBI Taxonomy" id="37360"/>
    <lineage>
        <taxon>Eukaryota</taxon>
        <taxon>Sar</taxon>
        <taxon>Rhizaria</taxon>
        <taxon>Endomyxa</taxon>
        <taxon>Phytomyxea</taxon>
        <taxon>Plasmodiophorida</taxon>
        <taxon>Plasmodiophoridae</taxon>
        <taxon>Plasmodiophora</taxon>
    </lineage>
</organism>
<feature type="signal peptide" evidence="2">
    <location>
        <begin position="1"/>
        <end position="18"/>
    </location>
</feature>
<dbReference type="Proteomes" id="UP000290189">
    <property type="component" value="Unassembled WGS sequence"/>
</dbReference>
<evidence type="ECO:0000256" key="1">
    <source>
        <dbReference type="SAM" id="Phobius"/>
    </source>
</evidence>
<keyword evidence="1" id="KW-1133">Transmembrane helix</keyword>
<evidence type="ECO:0000313" key="4">
    <source>
        <dbReference type="Proteomes" id="UP000290189"/>
    </source>
</evidence>
<keyword evidence="2" id="KW-0732">Signal</keyword>
<evidence type="ECO:0000313" key="3">
    <source>
        <dbReference type="EMBL" id="SPQ99055.1"/>
    </source>
</evidence>
<feature type="chain" id="PRO_5018300788" evidence="2">
    <location>
        <begin position="19"/>
        <end position="219"/>
    </location>
</feature>
<dbReference type="EMBL" id="OVEO01000011">
    <property type="protein sequence ID" value="SPQ99055.1"/>
    <property type="molecule type" value="Genomic_DNA"/>
</dbReference>
<proteinExistence type="predicted"/>
<keyword evidence="1" id="KW-0472">Membrane</keyword>
<sequence>MSSMIAVVSLLLIVGCCADCGSLVVNNFTTETLTKNALGELSGEDGTAQAVSIQSEYGLVIQTDGARQMAWYTDVNVSCTNVTEQHVDTLQVTWSASSLTNVIINALWAPDDATCISRTWQRASLTDSGGLGSNFKTSVLSLTPAQMQRFHAIEVVVAQGQPATSLVISKVALVESPASCSARNAGKGGAAGRNAATMSTVSSVGIFVVTVAIAVIFTN</sequence>
<geneLocation type="mitochondrion" evidence="3"/>
<gene>
    <name evidence="3" type="ORF">PLBR_LOCUS6270</name>
</gene>
<accession>A0A3P3YFZ2</accession>
<keyword evidence="3" id="KW-0496">Mitochondrion</keyword>